<dbReference type="Proteomes" id="UP000297245">
    <property type="component" value="Unassembled WGS sequence"/>
</dbReference>
<evidence type="ECO:0000313" key="2">
    <source>
        <dbReference type="EMBL" id="THU88676.1"/>
    </source>
</evidence>
<dbReference type="AlphaFoldDB" id="A0A4S8LHS4"/>
<keyword evidence="3" id="KW-1185">Reference proteome</keyword>
<evidence type="ECO:0000256" key="1">
    <source>
        <dbReference type="SAM" id="MobiDB-lite"/>
    </source>
</evidence>
<gene>
    <name evidence="2" type="ORF">K435DRAFT_803332</name>
</gene>
<reference evidence="2 3" key="1">
    <citation type="journal article" date="2019" name="Nat. Ecol. Evol.">
        <title>Megaphylogeny resolves global patterns of mushroom evolution.</title>
        <authorList>
            <person name="Varga T."/>
            <person name="Krizsan K."/>
            <person name="Foldi C."/>
            <person name="Dima B."/>
            <person name="Sanchez-Garcia M."/>
            <person name="Sanchez-Ramirez S."/>
            <person name="Szollosi G.J."/>
            <person name="Szarkandi J.G."/>
            <person name="Papp V."/>
            <person name="Albert L."/>
            <person name="Andreopoulos W."/>
            <person name="Angelini C."/>
            <person name="Antonin V."/>
            <person name="Barry K.W."/>
            <person name="Bougher N.L."/>
            <person name="Buchanan P."/>
            <person name="Buyck B."/>
            <person name="Bense V."/>
            <person name="Catcheside P."/>
            <person name="Chovatia M."/>
            <person name="Cooper J."/>
            <person name="Damon W."/>
            <person name="Desjardin D."/>
            <person name="Finy P."/>
            <person name="Geml J."/>
            <person name="Haridas S."/>
            <person name="Hughes K."/>
            <person name="Justo A."/>
            <person name="Karasinski D."/>
            <person name="Kautmanova I."/>
            <person name="Kiss B."/>
            <person name="Kocsube S."/>
            <person name="Kotiranta H."/>
            <person name="LaButti K.M."/>
            <person name="Lechner B.E."/>
            <person name="Liimatainen K."/>
            <person name="Lipzen A."/>
            <person name="Lukacs Z."/>
            <person name="Mihaltcheva S."/>
            <person name="Morgado L.N."/>
            <person name="Niskanen T."/>
            <person name="Noordeloos M.E."/>
            <person name="Ohm R.A."/>
            <person name="Ortiz-Santana B."/>
            <person name="Ovrebo C."/>
            <person name="Racz N."/>
            <person name="Riley R."/>
            <person name="Savchenko A."/>
            <person name="Shiryaev A."/>
            <person name="Soop K."/>
            <person name="Spirin V."/>
            <person name="Szebenyi C."/>
            <person name="Tomsovsky M."/>
            <person name="Tulloss R.E."/>
            <person name="Uehling J."/>
            <person name="Grigoriev I.V."/>
            <person name="Vagvolgyi C."/>
            <person name="Papp T."/>
            <person name="Martin F.M."/>
            <person name="Miettinen O."/>
            <person name="Hibbett D.S."/>
            <person name="Nagy L.G."/>
        </authorList>
    </citation>
    <scope>NUCLEOTIDE SEQUENCE [LARGE SCALE GENOMIC DNA]</scope>
    <source>
        <strain evidence="2 3">CBS 962.96</strain>
    </source>
</reference>
<sequence>MTHFFLKSSQLQCFHTRRLEDSHVLSVKPMGKNVKSLMRLLRNVCTVAHLFHSHKLVSASSSMLPVTFFLIQKLMLNTEPCVCQWFLNQEGNQIKWAKSTCAGMVRIKYGVTATSSPTSVCTNVPKRCPKCNEKAPAVWSYNFIAHFKKRNPHIDAQLVVTDYNTKYLLMLFSEIPDRTKKNKEDIQQGNVSTVNRQLRLSTDTSADDRYPYRQVFEFQKSKPVSARFCGPDNRYLEYPTCRLPEKCRSCFKSQYIKLTSLPNICNHLQIPAGFHIFSKIQTGIRKYLYLQPSARRIVQDSESESEAEGRNIENGNSPQNDEIKSLSKFPVDNKCSIQSEPEPTIDNIQMYQLKEPTNEGEGLKIKPQHTPVDAQNAPVHKEQSIKLIMYHLAYAGLTWKVKNWVCSQTKLPYLEDYISGMVVTNQKVKDLLEECKSSGHHFHFMTPE</sequence>
<dbReference type="EMBL" id="ML179400">
    <property type="protein sequence ID" value="THU88676.1"/>
    <property type="molecule type" value="Genomic_DNA"/>
</dbReference>
<proteinExistence type="predicted"/>
<feature type="region of interest" description="Disordered" evidence="1">
    <location>
        <begin position="300"/>
        <end position="324"/>
    </location>
</feature>
<organism evidence="2 3">
    <name type="scientific">Dendrothele bispora (strain CBS 962.96)</name>
    <dbReference type="NCBI Taxonomy" id="1314807"/>
    <lineage>
        <taxon>Eukaryota</taxon>
        <taxon>Fungi</taxon>
        <taxon>Dikarya</taxon>
        <taxon>Basidiomycota</taxon>
        <taxon>Agaricomycotina</taxon>
        <taxon>Agaricomycetes</taxon>
        <taxon>Agaricomycetidae</taxon>
        <taxon>Agaricales</taxon>
        <taxon>Agaricales incertae sedis</taxon>
        <taxon>Dendrothele</taxon>
    </lineage>
</organism>
<accession>A0A4S8LHS4</accession>
<evidence type="ECO:0000313" key="3">
    <source>
        <dbReference type="Proteomes" id="UP000297245"/>
    </source>
</evidence>
<name>A0A4S8LHS4_DENBC</name>
<protein>
    <submittedName>
        <fullName evidence="2">Uncharacterized protein</fullName>
    </submittedName>
</protein>